<dbReference type="HOGENOM" id="CLU_2695706_0_0_2"/>
<keyword evidence="1" id="KW-0175">Coiled coil</keyword>
<dbReference type="KEGG" id="iag:Igag_0240"/>
<feature type="coiled-coil region" evidence="1">
    <location>
        <begin position="36"/>
        <end position="63"/>
    </location>
</feature>
<proteinExistence type="predicted"/>
<keyword evidence="3" id="KW-1185">Reference proteome</keyword>
<reference evidence="2 3" key="1">
    <citation type="journal article" date="2010" name="Stand. Genomic Sci.">
        <title>Complete genome sequence of Ignisphaera aggregans type strain (AQ1.S1).</title>
        <authorList>
            <person name="Goker M."/>
            <person name="Held B."/>
            <person name="Lapidus A."/>
            <person name="Nolan M."/>
            <person name="Spring S."/>
            <person name="Yasawong M."/>
            <person name="Lucas S."/>
            <person name="Glavina Del Rio T."/>
            <person name="Tice H."/>
            <person name="Cheng J.F."/>
            <person name="Goodwin L."/>
            <person name="Tapia R."/>
            <person name="Pitluck S."/>
            <person name="Liolios K."/>
            <person name="Ivanova N."/>
            <person name="Mavromatis K."/>
            <person name="Mikhailova N."/>
            <person name="Pati A."/>
            <person name="Chen A."/>
            <person name="Palaniappan K."/>
            <person name="Brambilla E."/>
            <person name="Land M."/>
            <person name="Hauser L."/>
            <person name="Chang Y.J."/>
            <person name="Jeffries C.D."/>
            <person name="Brettin T."/>
            <person name="Detter J.C."/>
            <person name="Han C."/>
            <person name="Rohde M."/>
            <person name="Sikorski J."/>
            <person name="Woyke T."/>
            <person name="Bristow J."/>
            <person name="Eisen J.A."/>
            <person name="Markowitz V."/>
            <person name="Hugenholtz P."/>
            <person name="Kyrpides N.C."/>
            <person name="Klenk H.P."/>
        </authorList>
    </citation>
    <scope>NUCLEOTIDE SEQUENCE [LARGE SCALE GENOMIC DNA]</scope>
    <source>
        <strain evidence="3">DSM 17230 / JCM 13409 / AQ1.S1</strain>
    </source>
</reference>
<evidence type="ECO:0000256" key="1">
    <source>
        <dbReference type="SAM" id="Coils"/>
    </source>
</evidence>
<evidence type="ECO:0000313" key="3">
    <source>
        <dbReference type="Proteomes" id="UP000001304"/>
    </source>
</evidence>
<sequence length="73" mass="8556">MKIELELIEVYRYEGIPSKRFRFQIRNTNIYINVSADDVEEALKKAEDIIKRLELDKKLVKKISGDSGDRNAK</sequence>
<gene>
    <name evidence="2" type="ordered locus">Igag_0240</name>
</gene>
<dbReference type="BioCyc" id="IAGG583356:GHAH-252-MONOMER"/>
<dbReference type="Proteomes" id="UP000001304">
    <property type="component" value="Chromosome"/>
</dbReference>
<dbReference type="STRING" id="583356.Igag_0240"/>
<name>E0SQD9_IGNAA</name>
<evidence type="ECO:0000313" key="2">
    <source>
        <dbReference type="EMBL" id="ADM27089.1"/>
    </source>
</evidence>
<dbReference type="EMBL" id="CP002098">
    <property type="protein sequence ID" value="ADM27089.1"/>
    <property type="molecule type" value="Genomic_DNA"/>
</dbReference>
<accession>E0SQD9</accession>
<organism evidence="2 3">
    <name type="scientific">Ignisphaera aggregans (strain DSM 17230 / JCM 13409 / AQ1.S1)</name>
    <dbReference type="NCBI Taxonomy" id="583356"/>
    <lineage>
        <taxon>Archaea</taxon>
        <taxon>Thermoproteota</taxon>
        <taxon>Thermoprotei</taxon>
        <taxon>Desulfurococcales</taxon>
        <taxon>Desulfurococcaceae</taxon>
        <taxon>Ignisphaera</taxon>
    </lineage>
</organism>
<dbReference type="AlphaFoldDB" id="E0SQD9"/>
<protein>
    <submittedName>
        <fullName evidence="2">Uncharacterized protein</fullName>
    </submittedName>
</protein>